<feature type="transmembrane region" description="Helical" evidence="7">
    <location>
        <begin position="219"/>
        <end position="235"/>
    </location>
</feature>
<gene>
    <name evidence="10" type="primary">pppA</name>
    <name evidence="10" type="ORF">Voc01_057760</name>
</gene>
<organism evidence="10 11">
    <name type="scientific">Virgisporangium ochraceum</name>
    <dbReference type="NCBI Taxonomy" id="65505"/>
    <lineage>
        <taxon>Bacteria</taxon>
        <taxon>Bacillati</taxon>
        <taxon>Actinomycetota</taxon>
        <taxon>Actinomycetes</taxon>
        <taxon>Micromonosporales</taxon>
        <taxon>Micromonosporaceae</taxon>
        <taxon>Virgisporangium</taxon>
    </lineage>
</organism>
<keyword evidence="6 7" id="KW-0472">Membrane</keyword>
<dbReference type="Proteomes" id="UP000635606">
    <property type="component" value="Unassembled WGS sequence"/>
</dbReference>
<comment type="subcellular location">
    <subcellularLocation>
        <location evidence="1">Cell membrane</location>
        <topology evidence="1">Multi-pass membrane protein</topology>
    </subcellularLocation>
</comment>
<evidence type="ECO:0000256" key="4">
    <source>
        <dbReference type="ARBA" id="ARBA00022692"/>
    </source>
</evidence>
<dbReference type="Pfam" id="PF06750">
    <property type="entry name" value="A24_N_bact"/>
    <property type="match status" value="1"/>
</dbReference>
<feature type="transmembrane region" description="Helical" evidence="7">
    <location>
        <begin position="70"/>
        <end position="88"/>
    </location>
</feature>
<dbReference type="GO" id="GO:0005886">
    <property type="term" value="C:plasma membrane"/>
    <property type="evidence" value="ECO:0007669"/>
    <property type="project" value="UniProtKB-SubCell"/>
</dbReference>
<dbReference type="EMBL" id="BOPH01000083">
    <property type="protein sequence ID" value="GIJ70859.1"/>
    <property type="molecule type" value="Genomic_DNA"/>
</dbReference>
<evidence type="ECO:0000256" key="1">
    <source>
        <dbReference type="ARBA" id="ARBA00004651"/>
    </source>
</evidence>
<feature type="domain" description="Prepilin peptidase A24 N-terminal" evidence="9">
    <location>
        <begin position="7"/>
        <end position="90"/>
    </location>
</feature>
<protein>
    <submittedName>
        <fullName evidence="10">Type 4 prepilin-like proteins leader peptide-processing enzyme</fullName>
    </submittedName>
</protein>
<keyword evidence="4 7" id="KW-0812">Transmembrane</keyword>
<dbReference type="InterPro" id="IPR010627">
    <property type="entry name" value="Prepilin_pept_A24_N"/>
</dbReference>
<comment type="caution">
    <text evidence="10">The sequence shown here is derived from an EMBL/GenBank/DDBJ whole genome shotgun (WGS) entry which is preliminary data.</text>
</comment>
<sequence length="236" mass="24216">MVVYLGVLGAALGSFLDALVWRLHTGGDVVRGRSRCETCGSRLGVRDLVPVVSWIVLCGRCRHCGAPVGAWAPVVEAGLAVAFAVSFLRFTDGTAALVLWLGYLVALAGLAVYDARWGRLPDRVVLPLVAVALVEAVVRQRDPTGTALGVALLGGLHAMLHLASRGRWVGLGDAKLGVFAGIVLGWPGALLALAVATVLGAVVALVGLASGRLARGSRLAFGPFLAVGVATAGVWA</sequence>
<evidence type="ECO:0000256" key="6">
    <source>
        <dbReference type="ARBA" id="ARBA00023136"/>
    </source>
</evidence>
<dbReference type="Gene3D" id="1.20.120.1220">
    <property type="match status" value="1"/>
</dbReference>
<dbReference type="RefSeq" id="WP_203930756.1">
    <property type="nucleotide sequence ID" value="NZ_BOPH01000083.1"/>
</dbReference>
<dbReference type="InterPro" id="IPR000045">
    <property type="entry name" value="Prepilin_IV_endopep_pep"/>
</dbReference>
<keyword evidence="3" id="KW-1003">Cell membrane</keyword>
<dbReference type="AlphaFoldDB" id="A0A8J3ZVR0"/>
<dbReference type="PANTHER" id="PTHR30487">
    <property type="entry name" value="TYPE 4 PREPILIN-LIKE PROTEINS LEADER PEPTIDE-PROCESSING ENZYME"/>
    <property type="match status" value="1"/>
</dbReference>
<evidence type="ECO:0000256" key="5">
    <source>
        <dbReference type="ARBA" id="ARBA00022989"/>
    </source>
</evidence>
<evidence type="ECO:0000256" key="7">
    <source>
        <dbReference type="SAM" id="Phobius"/>
    </source>
</evidence>
<dbReference type="GO" id="GO:0004190">
    <property type="term" value="F:aspartic-type endopeptidase activity"/>
    <property type="evidence" value="ECO:0007669"/>
    <property type="project" value="InterPro"/>
</dbReference>
<accession>A0A8J3ZVR0</accession>
<dbReference type="GO" id="GO:0006465">
    <property type="term" value="P:signal peptide processing"/>
    <property type="evidence" value="ECO:0007669"/>
    <property type="project" value="TreeGrafter"/>
</dbReference>
<feature type="domain" description="Prepilin type IV endopeptidase peptidase" evidence="8">
    <location>
        <begin position="104"/>
        <end position="205"/>
    </location>
</feature>
<evidence type="ECO:0000256" key="2">
    <source>
        <dbReference type="ARBA" id="ARBA00005801"/>
    </source>
</evidence>
<feature type="transmembrane region" description="Helical" evidence="7">
    <location>
        <begin position="95"/>
        <end position="114"/>
    </location>
</feature>
<evidence type="ECO:0000313" key="11">
    <source>
        <dbReference type="Proteomes" id="UP000635606"/>
    </source>
</evidence>
<dbReference type="PANTHER" id="PTHR30487:SF0">
    <property type="entry name" value="PREPILIN LEADER PEPTIDASE_N-METHYLTRANSFERASE-RELATED"/>
    <property type="match status" value="1"/>
</dbReference>
<name>A0A8J3ZVR0_9ACTN</name>
<keyword evidence="11" id="KW-1185">Reference proteome</keyword>
<reference evidence="10" key="1">
    <citation type="submission" date="2021-01" db="EMBL/GenBank/DDBJ databases">
        <title>Whole genome shotgun sequence of Virgisporangium ochraceum NBRC 16418.</title>
        <authorList>
            <person name="Komaki H."/>
            <person name="Tamura T."/>
        </authorList>
    </citation>
    <scope>NUCLEOTIDE SEQUENCE</scope>
    <source>
        <strain evidence="10">NBRC 16418</strain>
    </source>
</reference>
<evidence type="ECO:0000256" key="3">
    <source>
        <dbReference type="ARBA" id="ARBA00022475"/>
    </source>
</evidence>
<evidence type="ECO:0000313" key="10">
    <source>
        <dbReference type="EMBL" id="GIJ70859.1"/>
    </source>
</evidence>
<proteinExistence type="inferred from homology"/>
<evidence type="ECO:0000259" key="8">
    <source>
        <dbReference type="Pfam" id="PF01478"/>
    </source>
</evidence>
<keyword evidence="5 7" id="KW-1133">Transmembrane helix</keyword>
<feature type="transmembrane region" description="Helical" evidence="7">
    <location>
        <begin position="145"/>
        <end position="164"/>
    </location>
</feature>
<dbReference type="Pfam" id="PF01478">
    <property type="entry name" value="Peptidase_A24"/>
    <property type="match status" value="1"/>
</dbReference>
<comment type="similarity">
    <text evidence="2">Belongs to the peptidase A24 family.</text>
</comment>
<evidence type="ECO:0000259" key="9">
    <source>
        <dbReference type="Pfam" id="PF06750"/>
    </source>
</evidence>
<dbReference type="InterPro" id="IPR050882">
    <property type="entry name" value="Prepilin_peptidase/N-MTase"/>
</dbReference>
<feature type="transmembrane region" description="Helical" evidence="7">
    <location>
        <begin position="184"/>
        <end position="207"/>
    </location>
</feature>